<dbReference type="Gene3D" id="1.10.443.10">
    <property type="entry name" value="Intergrase catalytic core"/>
    <property type="match status" value="1"/>
</dbReference>
<dbReference type="AlphaFoldDB" id="A0A2T5ML60"/>
<feature type="domain" description="Core-binding (CB)" evidence="7">
    <location>
        <begin position="1"/>
        <end position="54"/>
    </location>
</feature>
<dbReference type="EMBL" id="QANS01000001">
    <property type="protein sequence ID" value="PTU33299.1"/>
    <property type="molecule type" value="Genomic_DNA"/>
</dbReference>
<evidence type="ECO:0000256" key="4">
    <source>
        <dbReference type="ARBA" id="ARBA00023172"/>
    </source>
</evidence>
<dbReference type="InterPro" id="IPR011010">
    <property type="entry name" value="DNA_brk_join_enz"/>
</dbReference>
<gene>
    <name evidence="8" type="ORF">CJD38_02665</name>
</gene>
<dbReference type="PANTHER" id="PTHR30349:SF64">
    <property type="entry name" value="PROPHAGE INTEGRASE INTD-RELATED"/>
    <property type="match status" value="1"/>
</dbReference>
<protein>
    <submittedName>
        <fullName evidence="8">Site-specific integrase</fullName>
    </submittedName>
</protein>
<dbReference type="InterPro" id="IPR044068">
    <property type="entry name" value="CB"/>
</dbReference>
<dbReference type="InterPro" id="IPR050090">
    <property type="entry name" value="Tyrosine_recombinase_XerCD"/>
</dbReference>
<dbReference type="GO" id="GO:0003677">
    <property type="term" value="F:DNA binding"/>
    <property type="evidence" value="ECO:0007669"/>
    <property type="project" value="UniProtKB-UniRule"/>
</dbReference>
<dbReference type="SUPFAM" id="SSF56349">
    <property type="entry name" value="DNA breaking-rejoining enzymes"/>
    <property type="match status" value="1"/>
</dbReference>
<comment type="similarity">
    <text evidence="1">Belongs to the 'phage' integrase family.</text>
</comment>
<accession>A0A2T5ML60</accession>
<keyword evidence="3 5" id="KW-0238">DNA-binding</keyword>
<dbReference type="InterPro" id="IPR002104">
    <property type="entry name" value="Integrase_catalytic"/>
</dbReference>
<name>A0A2T5ML60_9GAMM</name>
<keyword evidence="2" id="KW-0229">DNA integration</keyword>
<comment type="caution">
    <text evidence="8">The sequence shown here is derived from an EMBL/GenBank/DDBJ whole genome shotgun (WGS) entry which is preliminary data.</text>
</comment>
<sequence>MLEWFNPRLSGLKIEQIDDDCIDALVEELVLSERKPSTVNRYLSLLRAMLNAAILWRWLKFAPKVRQVKDRAKRVRWLTFGEAMRLLTQLPPHLSDMAAFSLETGLRRSNVTGLTWTQVDLDRSVAWIHADQAKGRRAIPVPLSSTACAILRKWILQHHEFVFVYRGRRVIQTNTKAWRLALDRAGIKNFRWHDLRHTWASWHAQNGTPRHILQELGGWSDERMVKNYAHLSVQHLTPHVDQLHSVLRQGSLPVGRIRRIREPSE</sequence>
<evidence type="ECO:0000313" key="9">
    <source>
        <dbReference type="Proteomes" id="UP000244248"/>
    </source>
</evidence>
<evidence type="ECO:0000256" key="3">
    <source>
        <dbReference type="ARBA" id="ARBA00023125"/>
    </source>
</evidence>
<dbReference type="PANTHER" id="PTHR30349">
    <property type="entry name" value="PHAGE INTEGRASE-RELATED"/>
    <property type="match status" value="1"/>
</dbReference>
<dbReference type="GO" id="GO:0006310">
    <property type="term" value="P:DNA recombination"/>
    <property type="evidence" value="ECO:0007669"/>
    <property type="project" value="UniProtKB-KW"/>
</dbReference>
<feature type="domain" description="Tyr recombinase" evidence="6">
    <location>
        <begin position="73"/>
        <end position="241"/>
    </location>
</feature>
<proteinExistence type="inferred from homology"/>
<dbReference type="GO" id="GO:0015074">
    <property type="term" value="P:DNA integration"/>
    <property type="evidence" value="ECO:0007669"/>
    <property type="project" value="UniProtKB-KW"/>
</dbReference>
<evidence type="ECO:0000259" key="7">
    <source>
        <dbReference type="PROSITE" id="PS51900"/>
    </source>
</evidence>
<evidence type="ECO:0000313" key="8">
    <source>
        <dbReference type="EMBL" id="PTU33299.1"/>
    </source>
</evidence>
<organism evidence="8 9">
    <name type="scientific">Stenotrophobium rhamnosiphilum</name>
    <dbReference type="NCBI Taxonomy" id="2029166"/>
    <lineage>
        <taxon>Bacteria</taxon>
        <taxon>Pseudomonadati</taxon>
        <taxon>Pseudomonadota</taxon>
        <taxon>Gammaproteobacteria</taxon>
        <taxon>Nevskiales</taxon>
        <taxon>Nevskiaceae</taxon>
        <taxon>Stenotrophobium</taxon>
    </lineage>
</organism>
<evidence type="ECO:0000259" key="6">
    <source>
        <dbReference type="PROSITE" id="PS51898"/>
    </source>
</evidence>
<dbReference type="OrthoDB" id="9795573at2"/>
<reference evidence="8 9" key="1">
    <citation type="submission" date="2018-04" db="EMBL/GenBank/DDBJ databases">
        <title>Novel species isolated from glacier.</title>
        <authorList>
            <person name="Liu Q."/>
            <person name="Xin Y.-H."/>
        </authorList>
    </citation>
    <scope>NUCLEOTIDE SEQUENCE [LARGE SCALE GENOMIC DNA]</scope>
    <source>
        <strain evidence="8 9">GT1R17</strain>
    </source>
</reference>
<dbReference type="CDD" id="cd00796">
    <property type="entry name" value="INT_Rci_Hp1_C"/>
    <property type="match status" value="1"/>
</dbReference>
<dbReference type="Proteomes" id="UP000244248">
    <property type="component" value="Unassembled WGS sequence"/>
</dbReference>
<keyword evidence="4" id="KW-0233">DNA recombination</keyword>
<evidence type="ECO:0000256" key="2">
    <source>
        <dbReference type="ARBA" id="ARBA00022908"/>
    </source>
</evidence>
<evidence type="ECO:0000256" key="1">
    <source>
        <dbReference type="ARBA" id="ARBA00008857"/>
    </source>
</evidence>
<keyword evidence="9" id="KW-1185">Reference proteome</keyword>
<dbReference type="PROSITE" id="PS51898">
    <property type="entry name" value="TYR_RECOMBINASE"/>
    <property type="match status" value="1"/>
</dbReference>
<dbReference type="PROSITE" id="PS51900">
    <property type="entry name" value="CB"/>
    <property type="match status" value="1"/>
</dbReference>
<dbReference type="Gene3D" id="1.10.150.130">
    <property type="match status" value="1"/>
</dbReference>
<dbReference type="RefSeq" id="WP_107939008.1">
    <property type="nucleotide sequence ID" value="NZ_QANS01000001.1"/>
</dbReference>
<dbReference type="InterPro" id="IPR010998">
    <property type="entry name" value="Integrase_recombinase_N"/>
</dbReference>
<evidence type="ECO:0000256" key="5">
    <source>
        <dbReference type="PROSITE-ProRule" id="PRU01248"/>
    </source>
</evidence>
<dbReference type="Pfam" id="PF00589">
    <property type="entry name" value="Phage_integrase"/>
    <property type="match status" value="1"/>
</dbReference>
<dbReference type="InterPro" id="IPR013762">
    <property type="entry name" value="Integrase-like_cat_sf"/>
</dbReference>